<feature type="binding site" evidence="8">
    <location>
        <position position="46"/>
    </location>
    <ligand>
        <name>Mn(2+)</name>
        <dbReference type="ChEBI" id="CHEBI:29035"/>
        <label>1</label>
    </ligand>
</feature>
<evidence type="ECO:0000256" key="4">
    <source>
        <dbReference type="ARBA" id="ARBA00022801"/>
    </source>
</evidence>
<organism evidence="10">
    <name type="scientific">uncultured Thermomicrobiales bacterium</name>
    <dbReference type="NCBI Taxonomy" id="1645740"/>
    <lineage>
        <taxon>Bacteria</taxon>
        <taxon>Pseudomonadati</taxon>
        <taxon>Thermomicrobiota</taxon>
        <taxon>Thermomicrobia</taxon>
        <taxon>Thermomicrobiales</taxon>
        <taxon>environmental samples</taxon>
    </lineage>
</organism>
<dbReference type="PANTHER" id="PTHR30447:SF0">
    <property type="entry name" value="FRUCTOSE-1,6-BISPHOSPHATASE 1 CLASS 2-RELATED"/>
    <property type="match status" value="1"/>
</dbReference>
<dbReference type="EMBL" id="CADCWF010000158">
    <property type="protein sequence ID" value="CAA9560412.1"/>
    <property type="molecule type" value="Genomic_DNA"/>
</dbReference>
<name>A0A6J4UTZ3_9BACT</name>
<feature type="binding site" evidence="8">
    <location>
        <position position="227"/>
    </location>
    <ligand>
        <name>Mn(2+)</name>
        <dbReference type="ChEBI" id="CHEBI:29035"/>
        <label>2</label>
    </ligand>
</feature>
<evidence type="ECO:0000256" key="7">
    <source>
        <dbReference type="PIRNR" id="PIRNR004532"/>
    </source>
</evidence>
<keyword evidence="3 8" id="KW-0479">Metal-binding</keyword>
<evidence type="ECO:0000256" key="6">
    <source>
        <dbReference type="ARBA" id="ARBA00023277"/>
    </source>
</evidence>
<feature type="binding site" evidence="9">
    <location>
        <begin position="101"/>
        <end position="103"/>
    </location>
    <ligand>
        <name>substrate</name>
    </ligand>
</feature>
<feature type="binding site" evidence="9">
    <location>
        <begin position="200"/>
        <end position="202"/>
    </location>
    <ligand>
        <name>substrate</name>
    </ligand>
</feature>
<proteinExistence type="inferred from homology"/>
<dbReference type="GO" id="GO:0006094">
    <property type="term" value="P:gluconeogenesis"/>
    <property type="evidence" value="ECO:0007669"/>
    <property type="project" value="InterPro"/>
</dbReference>
<evidence type="ECO:0000256" key="1">
    <source>
        <dbReference type="ARBA" id="ARBA00001273"/>
    </source>
</evidence>
<dbReference type="CDD" id="cd01516">
    <property type="entry name" value="FBPase_glpX"/>
    <property type="match status" value="1"/>
</dbReference>
<feature type="binding site" evidence="9">
    <location>
        <position position="133"/>
    </location>
    <ligand>
        <name>substrate</name>
    </ligand>
</feature>
<dbReference type="PANTHER" id="PTHR30447">
    <property type="entry name" value="FRUCTOSE-1,6-BISPHOSPHATASE CLASS 2"/>
    <property type="match status" value="1"/>
</dbReference>
<dbReference type="GO" id="GO:0005829">
    <property type="term" value="C:cytosol"/>
    <property type="evidence" value="ECO:0007669"/>
    <property type="project" value="TreeGrafter"/>
</dbReference>
<dbReference type="NCBIfam" id="TIGR00330">
    <property type="entry name" value="glpX"/>
    <property type="match status" value="1"/>
</dbReference>
<feature type="binding site" evidence="8">
    <location>
        <position position="98"/>
    </location>
    <ligand>
        <name>Mn(2+)</name>
        <dbReference type="ChEBI" id="CHEBI:29035"/>
        <label>2</label>
    </ligand>
</feature>
<protein>
    <recommendedName>
        <fullName evidence="7">Fructose-1,6-bisphosphatase</fullName>
    </recommendedName>
</protein>
<evidence type="ECO:0000313" key="10">
    <source>
        <dbReference type="EMBL" id="CAA9560412.1"/>
    </source>
</evidence>
<evidence type="ECO:0000256" key="5">
    <source>
        <dbReference type="ARBA" id="ARBA00023211"/>
    </source>
</evidence>
<accession>A0A6J4UTZ3</accession>
<evidence type="ECO:0000256" key="9">
    <source>
        <dbReference type="PIRSR" id="PIRSR004532-2"/>
    </source>
</evidence>
<feature type="binding site" evidence="8">
    <location>
        <position position="70"/>
    </location>
    <ligand>
        <name>Mn(2+)</name>
        <dbReference type="ChEBI" id="CHEBI:29035"/>
        <label>1</label>
    </ligand>
</feature>
<dbReference type="GO" id="GO:0006071">
    <property type="term" value="P:glycerol metabolic process"/>
    <property type="evidence" value="ECO:0007669"/>
    <property type="project" value="InterPro"/>
</dbReference>
<evidence type="ECO:0000256" key="3">
    <source>
        <dbReference type="ARBA" id="ARBA00022723"/>
    </source>
</evidence>
<dbReference type="FunFam" id="3.40.190.90:FF:000001">
    <property type="entry name" value="Fructose-1,6-bisphosphatase"/>
    <property type="match status" value="1"/>
</dbReference>
<keyword evidence="5 8" id="KW-0464">Manganese</keyword>
<reference evidence="10" key="1">
    <citation type="submission" date="2020-02" db="EMBL/GenBank/DDBJ databases">
        <authorList>
            <person name="Meier V. D."/>
        </authorList>
    </citation>
    <scope>NUCLEOTIDE SEQUENCE</scope>
    <source>
        <strain evidence="10">AVDCRST_MAG59</strain>
    </source>
</reference>
<gene>
    <name evidence="10" type="ORF">AVDCRST_MAG59-2528</name>
</gene>
<comment type="similarity">
    <text evidence="2 7">Belongs to the FBPase class 2 family.</text>
</comment>
<evidence type="ECO:0000256" key="8">
    <source>
        <dbReference type="PIRSR" id="PIRSR004532-1"/>
    </source>
</evidence>
<dbReference type="InterPro" id="IPR004464">
    <property type="entry name" value="FBPase_class-2/SBPase"/>
</dbReference>
<dbReference type="PIRSF" id="PIRSF004532">
    <property type="entry name" value="GlpX"/>
    <property type="match status" value="1"/>
</dbReference>
<dbReference type="Pfam" id="PF03320">
    <property type="entry name" value="FBPase_glpX"/>
    <property type="match status" value="1"/>
</dbReference>
<dbReference type="AlphaFoldDB" id="A0A6J4UTZ3"/>
<dbReference type="GO" id="GO:0046872">
    <property type="term" value="F:metal ion binding"/>
    <property type="evidence" value="ECO:0007669"/>
    <property type="project" value="UniProtKB-KW"/>
</dbReference>
<keyword evidence="4 10" id="KW-0378">Hydrolase</keyword>
<comment type="catalytic activity">
    <reaction evidence="1">
        <text>beta-D-fructose 1,6-bisphosphate + H2O = beta-D-fructose 6-phosphate + phosphate</text>
        <dbReference type="Rhea" id="RHEA:11064"/>
        <dbReference type="ChEBI" id="CHEBI:15377"/>
        <dbReference type="ChEBI" id="CHEBI:32966"/>
        <dbReference type="ChEBI" id="CHEBI:43474"/>
        <dbReference type="ChEBI" id="CHEBI:57634"/>
        <dbReference type="EC" id="3.1.3.11"/>
    </reaction>
</comment>
<dbReference type="Gene3D" id="3.40.190.90">
    <property type="match status" value="1"/>
</dbReference>
<dbReference type="GO" id="GO:0042132">
    <property type="term" value="F:fructose 1,6-bisphosphate 1-phosphatase activity"/>
    <property type="evidence" value="ECO:0007669"/>
    <property type="project" value="UniProtKB-EC"/>
</dbReference>
<feature type="binding site" evidence="9">
    <location>
        <position position="224"/>
    </location>
    <ligand>
        <name>substrate</name>
    </ligand>
</feature>
<comment type="cofactor">
    <cofactor evidence="8">
        <name>Mn(2+)</name>
        <dbReference type="ChEBI" id="CHEBI:29035"/>
    </cofactor>
</comment>
<dbReference type="GO" id="GO:0030388">
    <property type="term" value="P:fructose 1,6-bisphosphate metabolic process"/>
    <property type="evidence" value="ECO:0007669"/>
    <property type="project" value="TreeGrafter"/>
</dbReference>
<dbReference type="SUPFAM" id="SSF56655">
    <property type="entry name" value="Carbohydrate phosphatase"/>
    <property type="match status" value="1"/>
</dbReference>
<sequence>MGDRVRSEAIGVQIGRNLALEIVRVTEAAALTAGRWMGRGDKEAADQAAVDAMRQVLNTVAMDGVVVIGEGEKDAAPMLYLGERLGSATEPRVDIAVDPIDGTRLCALGQPNSIATVAIAERGALFESPHVMYMEKIAVGPEAADAIDIEDTVANNLQRIAGAKRRAVPDLTVIMLDRPRHEGLIAEVRAAGARLRLITDGDVAGAVMTAMPGTGVDVLLGIGGAPEAVVAACGLRCLGGAMQCRLWPRNDDERAAVREHAIDTKRVLHAADLAGGDDVFFAATGITDGELLRGVHYFGDGATTQSLVMRSRSGTVRKIDATHRLSKLAVLAGAGLDPTTD</sequence>
<dbReference type="Gene3D" id="3.30.540.10">
    <property type="entry name" value="Fructose-1,6-Bisphosphatase, subunit A, domain 1"/>
    <property type="match status" value="1"/>
</dbReference>
<feature type="binding site" evidence="9">
    <location>
        <begin position="178"/>
        <end position="180"/>
    </location>
    <ligand>
        <name>substrate</name>
    </ligand>
</feature>
<feature type="binding site" evidence="8">
    <location>
        <position position="101"/>
    </location>
    <ligand>
        <name>Mn(2+)</name>
        <dbReference type="ChEBI" id="CHEBI:29035"/>
        <label>2</label>
    </ligand>
</feature>
<evidence type="ECO:0000256" key="2">
    <source>
        <dbReference type="ARBA" id="ARBA00008989"/>
    </source>
</evidence>
<keyword evidence="6 7" id="KW-0119">Carbohydrate metabolism</keyword>